<organism evidence="2 3">
    <name type="scientific">Amycolatopsis rhizosphaerae</name>
    <dbReference type="NCBI Taxonomy" id="2053003"/>
    <lineage>
        <taxon>Bacteria</taxon>
        <taxon>Bacillati</taxon>
        <taxon>Actinomycetota</taxon>
        <taxon>Actinomycetes</taxon>
        <taxon>Pseudonocardiales</taxon>
        <taxon>Pseudonocardiaceae</taxon>
        <taxon>Amycolatopsis</taxon>
    </lineage>
</organism>
<feature type="non-terminal residue" evidence="2">
    <location>
        <position position="1"/>
    </location>
</feature>
<dbReference type="RefSeq" id="WP_222426516.1">
    <property type="nucleotide sequence ID" value="NZ_VJWX01000020.1"/>
</dbReference>
<dbReference type="EMBL" id="VJWX01000020">
    <property type="protein sequence ID" value="TVT60829.1"/>
    <property type="molecule type" value="Genomic_DNA"/>
</dbReference>
<dbReference type="Proteomes" id="UP000320011">
    <property type="component" value="Unassembled WGS sequence"/>
</dbReference>
<feature type="domain" description="Thiopeptide-type bacteriocin biosynthesis" evidence="1">
    <location>
        <begin position="8"/>
        <end position="242"/>
    </location>
</feature>
<evidence type="ECO:0000259" key="1">
    <source>
        <dbReference type="Pfam" id="PF14028"/>
    </source>
</evidence>
<evidence type="ECO:0000313" key="2">
    <source>
        <dbReference type="EMBL" id="TVT60829.1"/>
    </source>
</evidence>
<name>A0A558DIH7_9PSEU</name>
<reference evidence="2 3" key="1">
    <citation type="submission" date="2019-07" db="EMBL/GenBank/DDBJ databases">
        <authorList>
            <person name="Duangmal K."/>
            <person name="Teo W.F.A."/>
        </authorList>
    </citation>
    <scope>NUCLEOTIDE SEQUENCE [LARGE SCALE GENOMIC DNA]</scope>
    <source>
        <strain evidence="2 3">TBRC 6029</strain>
    </source>
</reference>
<comment type="caution">
    <text evidence="2">The sequence shown here is derived from an EMBL/GenBank/DDBJ whole genome shotgun (WGS) entry which is preliminary data.</text>
</comment>
<dbReference type="NCBIfam" id="TIGR03891">
    <property type="entry name" value="thiopep_ocin"/>
    <property type="match status" value="1"/>
</dbReference>
<dbReference type="AlphaFoldDB" id="A0A558DIH7"/>
<sequence length="256" mass="28014">PGSPTTTWLAAKIYTHPERMNEIIAEHLPSLLTALGTDSCWWLRYRSPQETDHLRLRIRSEHACVDKIGEWAQRLRQANLAGRLAFDTYYPENGRYGSGPAMEAAEAVFVADSAVVAASLAKASGVRSTALVVANMVGIVKGFLGESAAMNWLVNRPAPATPSAERALADEAITLALGPVAPEISEQHWHSRTDALTAYRRWLSTDVNQDGVLESLLHMHHNRAIGIDPAQERSCRRLARQAAYAWQAQQAAGARG</sequence>
<proteinExistence type="predicted"/>
<accession>A0A558DIH7</accession>
<dbReference type="InterPro" id="IPR023809">
    <property type="entry name" value="Thiopep_bacteriocin_synth_dom"/>
</dbReference>
<gene>
    <name evidence="2" type="ORF">FNH05_04040</name>
</gene>
<protein>
    <submittedName>
        <fullName evidence="2">Lantibiotic dehydratase</fullName>
    </submittedName>
</protein>
<reference evidence="2 3" key="2">
    <citation type="submission" date="2019-08" db="EMBL/GenBank/DDBJ databases">
        <title>Amycolatopsis acidicola sp. nov., isolated from peat swamp forest soil.</title>
        <authorList>
            <person name="Srisuk N."/>
        </authorList>
    </citation>
    <scope>NUCLEOTIDE SEQUENCE [LARGE SCALE GENOMIC DNA]</scope>
    <source>
        <strain evidence="2 3">TBRC 6029</strain>
    </source>
</reference>
<keyword evidence="3" id="KW-1185">Reference proteome</keyword>
<evidence type="ECO:0000313" key="3">
    <source>
        <dbReference type="Proteomes" id="UP000320011"/>
    </source>
</evidence>
<dbReference type="Pfam" id="PF14028">
    <property type="entry name" value="Lant_dehydr_C"/>
    <property type="match status" value="1"/>
</dbReference>